<accession>E9E041</accession>
<organism evidence="2">
    <name type="scientific">Metarhizium acridum (strain CQMa 102)</name>
    <dbReference type="NCBI Taxonomy" id="655827"/>
    <lineage>
        <taxon>Eukaryota</taxon>
        <taxon>Fungi</taxon>
        <taxon>Dikarya</taxon>
        <taxon>Ascomycota</taxon>
        <taxon>Pezizomycotina</taxon>
        <taxon>Sordariomycetes</taxon>
        <taxon>Hypocreomycetidae</taxon>
        <taxon>Hypocreales</taxon>
        <taxon>Clavicipitaceae</taxon>
        <taxon>Metarhizium</taxon>
    </lineage>
</organism>
<dbReference type="OMA" id="IEALWIF"/>
<sequence length="216" mass="24198">MAVAAYEPEDYNSLPSLNSAFQELQNKGGESVITGPIRDIFLSHGVQGAYGIALLHKHFAIRSIDRLVDIRNVSSPWETGGDVEPTLKKYNGIIAPRSLRFLDGALKPYEFDFVEEERSMEMNEKFLQKLSHFLLDTKLDQVLGLRLLDSRDTSVSVEVTERNSNIMLPLGAVDEKNVIPALWIFGTDDDDRCNCREYCYTDRSGKHSGEGNHGCG</sequence>
<name>E9E041_METAQ</name>
<keyword evidence="2" id="KW-1185">Reference proteome</keyword>
<proteinExistence type="predicted"/>
<evidence type="ECO:0000313" key="1">
    <source>
        <dbReference type="EMBL" id="EFY90642.1"/>
    </source>
</evidence>
<gene>
    <name evidence="1" type="ORF">MAC_03222</name>
</gene>
<dbReference type="HOGENOM" id="CLU_100665_2_0_1"/>
<dbReference type="Proteomes" id="UP000002499">
    <property type="component" value="Unassembled WGS sequence"/>
</dbReference>
<protein>
    <submittedName>
        <fullName evidence="1">Uncharacterized protein</fullName>
    </submittedName>
</protein>
<dbReference type="AlphaFoldDB" id="E9E041"/>
<reference evidence="1 2" key="1">
    <citation type="journal article" date="2011" name="PLoS Genet.">
        <title>Genome sequencing and comparative transcriptomics of the model entomopathogenic fungi Metarhizium anisopliae and M. acridum.</title>
        <authorList>
            <person name="Gao Q."/>
            <person name="Jin K."/>
            <person name="Ying S.H."/>
            <person name="Zhang Y."/>
            <person name="Xiao G."/>
            <person name="Shang Y."/>
            <person name="Duan Z."/>
            <person name="Hu X."/>
            <person name="Xie X.Q."/>
            <person name="Zhou G."/>
            <person name="Peng G."/>
            <person name="Luo Z."/>
            <person name="Huang W."/>
            <person name="Wang B."/>
            <person name="Fang W."/>
            <person name="Wang S."/>
            <person name="Zhong Y."/>
            <person name="Ma L.J."/>
            <person name="St Leger R.J."/>
            <person name="Zhao G.P."/>
            <person name="Pei Y."/>
            <person name="Feng M.G."/>
            <person name="Xia Y."/>
            <person name="Wang C."/>
        </authorList>
    </citation>
    <scope>NUCLEOTIDE SEQUENCE [LARGE SCALE GENOMIC DNA]</scope>
    <source>
        <strain evidence="1 2">CQMa 102</strain>
    </source>
</reference>
<evidence type="ECO:0000313" key="2">
    <source>
        <dbReference type="Proteomes" id="UP000002499"/>
    </source>
</evidence>
<dbReference type="eggNOG" id="ENOG502SPRM">
    <property type="taxonomic scope" value="Eukaryota"/>
</dbReference>
<dbReference type="InParanoid" id="E9E041"/>
<dbReference type="EMBL" id="GL698488">
    <property type="protein sequence ID" value="EFY90642.1"/>
    <property type="molecule type" value="Genomic_DNA"/>
</dbReference>
<dbReference type="OrthoDB" id="2322999at2759"/>